<organism evidence="1 2">
    <name type="scientific">Phocoenobacter skyensis</name>
    <dbReference type="NCBI Taxonomy" id="97481"/>
    <lineage>
        <taxon>Bacteria</taxon>
        <taxon>Pseudomonadati</taxon>
        <taxon>Pseudomonadota</taxon>
        <taxon>Gammaproteobacteria</taxon>
        <taxon>Pasteurellales</taxon>
        <taxon>Pasteurellaceae</taxon>
        <taxon>Phocoenobacter</taxon>
    </lineage>
</organism>
<dbReference type="AlphaFoldDB" id="A0A1H7V7R3"/>
<evidence type="ECO:0000313" key="2">
    <source>
        <dbReference type="Proteomes" id="UP000198883"/>
    </source>
</evidence>
<dbReference type="RefSeq" id="WP_090920552.1">
    <property type="nucleotide sequence ID" value="NZ_CP016180.1"/>
</dbReference>
<dbReference type="OrthoDB" id="6446140at2"/>
<name>A0A1H7V7R3_9PAST</name>
<reference evidence="2" key="1">
    <citation type="submission" date="2016-10" db="EMBL/GenBank/DDBJ databases">
        <authorList>
            <person name="Varghese N."/>
            <person name="Submissions S."/>
        </authorList>
    </citation>
    <scope>NUCLEOTIDE SEQUENCE [LARGE SCALE GENOMIC DNA]</scope>
    <source>
        <strain evidence="2">DSM 24204</strain>
    </source>
</reference>
<dbReference type="InterPro" id="IPR031856">
    <property type="entry name" value="YdaS_toxin-like"/>
</dbReference>
<sequence>MTLKDYLNNKGRGSLAGFAKALNVKSSNLSFWVSNTRQVPAEYCPEIEKLTKGQVRCEELRPDIDWSVLRNSK</sequence>
<dbReference type="GeneID" id="83545316"/>
<dbReference type="Gene3D" id="1.10.260.40">
    <property type="entry name" value="lambda repressor-like DNA-binding domains"/>
    <property type="match status" value="1"/>
</dbReference>
<dbReference type="SUPFAM" id="SSF47413">
    <property type="entry name" value="lambda repressor-like DNA-binding domains"/>
    <property type="match status" value="1"/>
</dbReference>
<evidence type="ECO:0000313" key="1">
    <source>
        <dbReference type="EMBL" id="SEM05312.1"/>
    </source>
</evidence>
<dbReference type="InterPro" id="IPR010982">
    <property type="entry name" value="Lambda_DNA-bd_dom_sf"/>
</dbReference>
<dbReference type="Proteomes" id="UP000198883">
    <property type="component" value="Unassembled WGS sequence"/>
</dbReference>
<protein>
    <submittedName>
        <fullName evidence="1">Putative antitoxin of toxin-antitoxin system, YdaS/YdaT</fullName>
    </submittedName>
</protein>
<dbReference type="EMBL" id="FOBN01000004">
    <property type="protein sequence ID" value="SEM05312.1"/>
    <property type="molecule type" value="Genomic_DNA"/>
</dbReference>
<dbReference type="GO" id="GO:0003677">
    <property type="term" value="F:DNA binding"/>
    <property type="evidence" value="ECO:0007669"/>
    <property type="project" value="InterPro"/>
</dbReference>
<proteinExistence type="predicted"/>
<dbReference type="Pfam" id="PF15943">
    <property type="entry name" value="YdaS_toxin"/>
    <property type="match status" value="1"/>
</dbReference>
<dbReference type="STRING" id="97481.SAMN05444853_1046"/>
<accession>A0A1H7V7R3</accession>
<gene>
    <name evidence="1" type="ORF">SAMN05444853_1046</name>
</gene>